<comment type="caution">
    <text evidence="1">The sequence shown here is derived from an EMBL/GenBank/DDBJ whole genome shotgun (WGS) entry which is preliminary data.</text>
</comment>
<evidence type="ECO:0000313" key="1">
    <source>
        <dbReference type="EMBL" id="MBT1706166.1"/>
    </source>
</evidence>
<evidence type="ECO:0000313" key="2">
    <source>
        <dbReference type="Proteomes" id="UP000772618"/>
    </source>
</evidence>
<dbReference type="Proteomes" id="UP000772618">
    <property type="component" value="Unassembled WGS sequence"/>
</dbReference>
<organism evidence="1 2">
    <name type="scientific">Chryseosolibacter indicus</name>
    <dbReference type="NCBI Taxonomy" id="2782351"/>
    <lineage>
        <taxon>Bacteria</taxon>
        <taxon>Pseudomonadati</taxon>
        <taxon>Bacteroidota</taxon>
        <taxon>Cytophagia</taxon>
        <taxon>Cytophagales</taxon>
        <taxon>Chryseotaleaceae</taxon>
        <taxon>Chryseosolibacter</taxon>
    </lineage>
</organism>
<proteinExistence type="predicted"/>
<dbReference type="EMBL" id="JAHESD010000087">
    <property type="protein sequence ID" value="MBT1706166.1"/>
    <property type="molecule type" value="Genomic_DNA"/>
</dbReference>
<accession>A0ABS5VY33</accession>
<dbReference type="Pfam" id="PF11276">
    <property type="entry name" value="DUF3078"/>
    <property type="match status" value="1"/>
</dbReference>
<dbReference type="InterPro" id="IPR021428">
    <property type="entry name" value="DUF3078"/>
</dbReference>
<gene>
    <name evidence="1" type="ORF">KK060_22945</name>
</gene>
<name>A0ABS5VY33_9BACT</name>
<sequence length="309" mass="35816">MKPLSSMKYYSIHHVLVMCLLCFVGYASKAQSSEPDTLLWKRKFNLTLNFNQAAFSSNWKAGGINSIGFNSIFNYKANYKDKKNSWDNELDVAFGFVNSSGQGYRKTIDRLFLDTKYGYELNKNWGVFSSLNLLSQFSRGYNYKDDNVSALISDFFAPAFITSAWGVEYHPAEYFKLRISPFAPRLTIVHDARRFTRTVDSKPYGVDSTKTTRFEWLAFQMQAEFNKEIVKNINLKWRYLLYANYETLDLKTIDHRVDIDIIAKVNKYINVGIGGILLYDFDQDSGAQLSQVFSFGFLYTFQNYQDSKK</sequence>
<protein>
    <submittedName>
        <fullName evidence="1">DUF3078 domain-containing protein</fullName>
    </submittedName>
</protein>
<keyword evidence="2" id="KW-1185">Reference proteome</keyword>
<reference evidence="1 2" key="1">
    <citation type="submission" date="2021-05" db="EMBL/GenBank/DDBJ databases">
        <title>A Polyphasic approach of four new species of the genus Ohtaekwangia: Ohtaekwangia histidinii sp. nov., Ohtaekwangia cretensis sp. nov., Ohtaekwangia indiensis sp. nov., Ohtaekwangia reichenbachii sp. nov. from diverse environment.</title>
        <authorList>
            <person name="Octaviana S."/>
        </authorList>
    </citation>
    <scope>NUCLEOTIDE SEQUENCE [LARGE SCALE GENOMIC DNA]</scope>
    <source>
        <strain evidence="1 2">PWU20</strain>
    </source>
</reference>